<protein>
    <submittedName>
        <fullName evidence="3">PrpF protein</fullName>
    </submittedName>
</protein>
<organism evidence="3 4">
    <name type="scientific">Alicyclobacillus mengziensis</name>
    <dbReference type="NCBI Taxonomy" id="2931921"/>
    <lineage>
        <taxon>Bacteria</taxon>
        <taxon>Bacillati</taxon>
        <taxon>Bacillota</taxon>
        <taxon>Bacilli</taxon>
        <taxon>Bacillales</taxon>
        <taxon>Alicyclobacillaceae</taxon>
        <taxon>Alicyclobacillus</taxon>
    </lineage>
</organism>
<sequence length="384" mass="41699">MEWTSVPCSIYRGGTSKGLLLRGQDLPQDPQIRDQLILYLFGSPDAKQVNGLGGATPTTSKLGIVEASKRSDADVDYTFGQVSIDTAFIDYRPNCGNVSSAIGPFALEQGIVRANEDGWTSVRIYNTNTDSIIVSRFMVKDGHFVPDGDTKIPGVPGTGSPIYLDFFDAGGSVTGKLFPTGSRLDEIKLSDGRKFHVTVIDIGNLTILMDSDELSLQGIEVSEQQIAHVLPTMEQVRQHIGRMLELFRQGEVVSPTTHALPKIAVVQSPKDYKSSDETYIQSKDYDIAARVLTMGRLHPTYAVTGGMALTVSSKFSGTISHYKSSVSSRDSKNLRIGHPAGILEMQAEVTEHPLAQVSRVTLIRTARPLITGLASVPVFREVVS</sequence>
<proteinExistence type="inferred from homology"/>
<name>A0A9X7VUN8_9BACL</name>
<keyword evidence="2" id="KW-0413">Isomerase</keyword>
<dbReference type="Gene3D" id="3.10.310.10">
    <property type="entry name" value="Diaminopimelate Epimerase, Chain A, domain 1"/>
    <property type="match status" value="2"/>
</dbReference>
<evidence type="ECO:0000313" key="3">
    <source>
        <dbReference type="EMBL" id="QSO45549.1"/>
    </source>
</evidence>
<dbReference type="Pfam" id="PF04303">
    <property type="entry name" value="PrpF"/>
    <property type="match status" value="1"/>
</dbReference>
<reference evidence="3 4" key="1">
    <citation type="submission" date="2021-02" db="EMBL/GenBank/DDBJ databases">
        <title>Alicyclobacillus curvatus sp. nov. and Alicyclobacillus mengziensis sp. nov., two acidophilic bacteria isolated from acid mine drainage.</title>
        <authorList>
            <person name="Huang Y."/>
        </authorList>
    </citation>
    <scope>NUCLEOTIDE SEQUENCE [LARGE SCALE GENOMIC DNA]</scope>
    <source>
        <strain evidence="3 4">S30H14</strain>
    </source>
</reference>
<dbReference type="Proteomes" id="UP000663505">
    <property type="component" value="Chromosome"/>
</dbReference>
<dbReference type="AlphaFoldDB" id="A0A9X7VUN8"/>
<dbReference type="PANTHER" id="PTHR43709:SF2">
    <property type="entry name" value="DUF453 DOMAIN PROTEIN (AFU_ORTHOLOGUE AFUA_6G00360)"/>
    <property type="match status" value="1"/>
</dbReference>
<accession>A0A9X7VUN8</accession>
<dbReference type="EMBL" id="CP071182">
    <property type="protein sequence ID" value="QSO45549.1"/>
    <property type="molecule type" value="Genomic_DNA"/>
</dbReference>
<evidence type="ECO:0000256" key="2">
    <source>
        <dbReference type="ARBA" id="ARBA00023235"/>
    </source>
</evidence>
<dbReference type="SUPFAM" id="SSF54506">
    <property type="entry name" value="Diaminopimelate epimerase-like"/>
    <property type="match status" value="2"/>
</dbReference>
<dbReference type="KEGG" id="afx:JZ786_13295"/>
<comment type="similarity">
    <text evidence="1">Belongs to the PrpF family.</text>
</comment>
<dbReference type="PANTHER" id="PTHR43709">
    <property type="entry name" value="ACONITATE ISOMERASE-RELATED"/>
    <property type="match status" value="1"/>
</dbReference>
<gene>
    <name evidence="3" type="ORF">JZ786_13295</name>
</gene>
<evidence type="ECO:0000313" key="4">
    <source>
        <dbReference type="Proteomes" id="UP000663505"/>
    </source>
</evidence>
<dbReference type="InterPro" id="IPR007400">
    <property type="entry name" value="PrpF-like"/>
</dbReference>
<dbReference type="GO" id="GO:0016853">
    <property type="term" value="F:isomerase activity"/>
    <property type="evidence" value="ECO:0007669"/>
    <property type="project" value="UniProtKB-KW"/>
</dbReference>
<keyword evidence="4" id="KW-1185">Reference proteome</keyword>
<dbReference type="RefSeq" id="WP_206654918.1">
    <property type="nucleotide sequence ID" value="NZ_CP071182.1"/>
</dbReference>
<evidence type="ECO:0000256" key="1">
    <source>
        <dbReference type="ARBA" id="ARBA00007673"/>
    </source>
</evidence>